<feature type="region of interest" description="Disordered" evidence="1">
    <location>
        <begin position="451"/>
        <end position="508"/>
    </location>
</feature>
<dbReference type="AlphaFoldDB" id="G8RX58"/>
<dbReference type="Proteomes" id="UP000005442">
    <property type="component" value="Chromosome"/>
</dbReference>
<dbReference type="PATRIC" id="fig|710685.3.peg.1304"/>
<accession>G8RX58</accession>
<evidence type="ECO:0000256" key="1">
    <source>
        <dbReference type="SAM" id="MobiDB-lite"/>
    </source>
</evidence>
<feature type="region of interest" description="Disordered" evidence="1">
    <location>
        <begin position="288"/>
        <end position="322"/>
    </location>
</feature>
<dbReference type="Gene3D" id="1.10.30.50">
    <property type="match status" value="1"/>
</dbReference>
<feature type="domain" description="HNH nuclease" evidence="2">
    <location>
        <begin position="362"/>
        <end position="413"/>
    </location>
</feature>
<evidence type="ECO:0000259" key="2">
    <source>
        <dbReference type="SMART" id="SM00507"/>
    </source>
</evidence>
<sequence length="508" mass="54382">MRAAVDPSNIEHMFESEFAGVGDAEVVAAIADGARAEAAAAARRLAAIAELKRRRVLDDDERARWACDWWDSAAAEVAAAMNITSRKASGQMRIAVALRDHLPLVAELFRRGDLSARVVGAITWRTQLITDEAVWALIDTAIATRAGTWGPLAEDKLIAAVDALVLEHDPAALIVSKTLARSCDFVVGDLEDENGTTSVWGRLNAADAAVLKTTIAAMAATVCEDDPRTAGQRRAAALAALGHGNHHLPCACDSPNCPARESHPAPKSSIVVTVYTDHATLDGLDDEAAQSAAPQTPAPTTPASQATAQQPTPTPTGTAILSGTEVLPTPLLAELLRNGATLRPLYTAVDAQPESGYRPSAGLARFVRGRDLTCRFPGCTTPAQNCDIDHVIPYPVGPTHPSNLACLCRKHHLLKTFWTGDWELTLLPDGAAVWTSPTGHTYTTHPGSRSYFPDWDTDTGPLPPPPTAQRFSTDRGLMMPQRQRSRAQERDARIKAERAQNDSDPPPF</sequence>
<dbReference type="eggNOG" id="COG1403">
    <property type="taxonomic scope" value="Bacteria"/>
</dbReference>
<keyword evidence="4" id="KW-1185">Reference proteome</keyword>
<dbReference type="Pfam" id="PF02720">
    <property type="entry name" value="DUF222"/>
    <property type="match status" value="1"/>
</dbReference>
<feature type="compositionally biased region" description="Low complexity" evidence="1">
    <location>
        <begin position="301"/>
        <end position="311"/>
    </location>
</feature>
<reference evidence="3 4" key="1">
    <citation type="submission" date="2011-12" db="EMBL/GenBank/DDBJ databases">
        <title>Complete sequence of Mycobacterium rhodesiae NBB3.</title>
        <authorList>
            <consortium name="US DOE Joint Genome Institute"/>
            <person name="Lucas S."/>
            <person name="Han J."/>
            <person name="Lapidus A."/>
            <person name="Cheng J.-F."/>
            <person name="Goodwin L."/>
            <person name="Pitluck S."/>
            <person name="Peters L."/>
            <person name="Mikhailova N."/>
            <person name="Gu W."/>
            <person name="Detter J.C."/>
            <person name="Han C."/>
            <person name="Tapia R."/>
            <person name="Land M."/>
            <person name="Hauser L."/>
            <person name="Kyrpides N."/>
            <person name="Ivanova N."/>
            <person name="Pagani I."/>
            <person name="Mattes T."/>
            <person name="Holmes A."/>
            <person name="Rutledge P."/>
            <person name="Paulsen I."/>
            <person name="Coleman N."/>
            <person name="Woyke T."/>
        </authorList>
    </citation>
    <scope>NUCLEOTIDE SEQUENCE [LARGE SCALE GENOMIC DNA]</scope>
    <source>
        <strain evidence="3 4">NBB3</strain>
    </source>
</reference>
<protein>
    <recommendedName>
        <fullName evidence="2">HNH nuclease domain-containing protein</fullName>
    </recommendedName>
</protein>
<dbReference type="InterPro" id="IPR003870">
    <property type="entry name" value="DUF222"/>
</dbReference>
<dbReference type="CDD" id="cd00085">
    <property type="entry name" value="HNHc"/>
    <property type="match status" value="1"/>
</dbReference>
<dbReference type="HOGENOM" id="CLU_021786_3_2_11"/>
<dbReference type="InterPro" id="IPR003615">
    <property type="entry name" value="HNH_nuc"/>
</dbReference>
<dbReference type="KEGG" id="mrh:MycrhN_1295"/>
<feature type="compositionally biased region" description="Basic and acidic residues" evidence="1">
    <location>
        <begin position="486"/>
        <end position="501"/>
    </location>
</feature>
<proteinExistence type="predicted"/>
<dbReference type="EMBL" id="CP003169">
    <property type="protein sequence ID" value="AEV71915.1"/>
    <property type="molecule type" value="Genomic_DNA"/>
</dbReference>
<dbReference type="STRING" id="710685.MycrhN_1295"/>
<evidence type="ECO:0000313" key="4">
    <source>
        <dbReference type="Proteomes" id="UP000005442"/>
    </source>
</evidence>
<dbReference type="SMART" id="SM00507">
    <property type="entry name" value="HNHc"/>
    <property type="match status" value="1"/>
</dbReference>
<gene>
    <name evidence="3" type="ordered locus">MycrhN_1295</name>
</gene>
<name>G8RX58_MYCRN</name>
<organism evidence="3 4">
    <name type="scientific">Mycolicibacterium rhodesiae (strain NBB3)</name>
    <name type="common">Mycobacterium rhodesiae</name>
    <dbReference type="NCBI Taxonomy" id="710685"/>
    <lineage>
        <taxon>Bacteria</taxon>
        <taxon>Bacillati</taxon>
        <taxon>Actinomycetota</taxon>
        <taxon>Actinomycetes</taxon>
        <taxon>Mycobacteriales</taxon>
        <taxon>Mycobacteriaceae</taxon>
        <taxon>Mycolicibacterium</taxon>
    </lineage>
</organism>
<evidence type="ECO:0000313" key="3">
    <source>
        <dbReference type="EMBL" id="AEV71915.1"/>
    </source>
</evidence>